<name>A0ABP8KTC1_9MICO</name>
<sequence length="328" mass="35669">MPLTDLPLEELREFRPPITEPDDFDAFWRATLAEARAAGGGRAELSRVDGPINRLVVEDLTFPGFGGDPVKGWVVRPESDAPLPTVIELVGYNGGRGLPAERLHWAASGYVHVVMDTRGQGSGWGNGGDTADPHGSGPAVPGFMTRGIERPEDYYYRRVYTDAVRLLDAVAEMPFVDRDRIALTGASQGGGIALATAGLVGERVRAVMPDVPFLCHFQRSVLLTPDQPFMEITRYLAVHRGSEEDVFRTLSYFDGAAFATRAAAPAFFSVALMDGIVLPSSVFAAFNRYASPDREIAVYTFNGHEGGQLHHWQRQAAWLGARLLPGNG</sequence>
<dbReference type="RefSeq" id="WP_345214710.1">
    <property type="nucleotide sequence ID" value="NZ_BAABGN010000001.1"/>
</dbReference>
<dbReference type="PANTHER" id="PTHR40111">
    <property type="entry name" value="CEPHALOSPORIN-C DEACETYLASE"/>
    <property type="match status" value="1"/>
</dbReference>
<protein>
    <submittedName>
        <fullName evidence="2">Acetylxylan esterase</fullName>
    </submittedName>
</protein>
<dbReference type="InterPro" id="IPR039069">
    <property type="entry name" value="CE7"/>
</dbReference>
<evidence type="ECO:0000313" key="3">
    <source>
        <dbReference type="Proteomes" id="UP001500622"/>
    </source>
</evidence>
<dbReference type="InterPro" id="IPR008391">
    <property type="entry name" value="AXE1_dom"/>
</dbReference>
<reference evidence="3" key="1">
    <citation type="journal article" date="2019" name="Int. J. Syst. Evol. Microbiol.">
        <title>The Global Catalogue of Microorganisms (GCM) 10K type strain sequencing project: providing services to taxonomists for standard genome sequencing and annotation.</title>
        <authorList>
            <consortium name="The Broad Institute Genomics Platform"/>
            <consortium name="The Broad Institute Genome Sequencing Center for Infectious Disease"/>
            <person name="Wu L."/>
            <person name="Ma J."/>
        </authorList>
    </citation>
    <scope>NUCLEOTIDE SEQUENCE [LARGE SCALE GENOMIC DNA]</scope>
    <source>
        <strain evidence="3">JCM 17810</strain>
    </source>
</reference>
<evidence type="ECO:0000313" key="2">
    <source>
        <dbReference type="EMBL" id="GAA4416010.1"/>
    </source>
</evidence>
<dbReference type="PANTHER" id="PTHR40111:SF1">
    <property type="entry name" value="CEPHALOSPORIN-C DEACETYLASE"/>
    <property type="match status" value="1"/>
</dbReference>
<dbReference type="Proteomes" id="UP001500622">
    <property type="component" value="Unassembled WGS sequence"/>
</dbReference>
<dbReference type="Gene3D" id="3.40.50.1820">
    <property type="entry name" value="alpha/beta hydrolase"/>
    <property type="match status" value="1"/>
</dbReference>
<organism evidence="2 3">
    <name type="scientific">Georgenia halophila</name>
    <dbReference type="NCBI Taxonomy" id="620889"/>
    <lineage>
        <taxon>Bacteria</taxon>
        <taxon>Bacillati</taxon>
        <taxon>Actinomycetota</taxon>
        <taxon>Actinomycetes</taxon>
        <taxon>Micrococcales</taxon>
        <taxon>Bogoriellaceae</taxon>
        <taxon>Georgenia</taxon>
    </lineage>
</organism>
<evidence type="ECO:0000259" key="1">
    <source>
        <dbReference type="Pfam" id="PF05448"/>
    </source>
</evidence>
<proteinExistence type="predicted"/>
<comment type="caution">
    <text evidence="2">The sequence shown here is derived from an EMBL/GenBank/DDBJ whole genome shotgun (WGS) entry which is preliminary data.</text>
</comment>
<dbReference type="InterPro" id="IPR029058">
    <property type="entry name" value="AB_hydrolase_fold"/>
</dbReference>
<accession>A0ABP8KTC1</accession>
<feature type="domain" description="Acetyl xylan esterase" evidence="1">
    <location>
        <begin position="1"/>
        <end position="319"/>
    </location>
</feature>
<dbReference type="SUPFAM" id="SSF53474">
    <property type="entry name" value="alpha/beta-Hydrolases"/>
    <property type="match status" value="1"/>
</dbReference>
<dbReference type="EMBL" id="BAABGN010000001">
    <property type="protein sequence ID" value="GAA4416010.1"/>
    <property type="molecule type" value="Genomic_DNA"/>
</dbReference>
<keyword evidence="3" id="KW-1185">Reference proteome</keyword>
<dbReference type="Pfam" id="PF05448">
    <property type="entry name" value="AXE1"/>
    <property type="match status" value="1"/>
</dbReference>
<gene>
    <name evidence="2" type="ORF">GCM10023169_02870</name>
</gene>